<feature type="transmembrane region" description="Helical" evidence="1">
    <location>
        <begin position="220"/>
        <end position="237"/>
    </location>
</feature>
<dbReference type="EMBL" id="CP045119">
    <property type="protein sequence ID" value="QIN85214.1"/>
    <property type="molecule type" value="Genomic_DNA"/>
</dbReference>
<evidence type="ECO:0008006" key="4">
    <source>
        <dbReference type="Google" id="ProtNLM"/>
    </source>
</evidence>
<evidence type="ECO:0000313" key="2">
    <source>
        <dbReference type="EMBL" id="QIN85214.1"/>
    </source>
</evidence>
<feature type="transmembrane region" description="Helical" evidence="1">
    <location>
        <begin position="64"/>
        <end position="83"/>
    </location>
</feature>
<dbReference type="AlphaFoldDB" id="A0A6G8QFC7"/>
<sequence length="238" mass="26025">MLVAGLVAAHLFSGRMRFLEVSPRSGWLSAAGGVSVAYVFVHLLPDLAEEQETIRRAAGENFSFLEYHVYLVAMVGLVSFYGLERAAKLSRGRRRRAGKGDATGAGVFWLHVSSFALYNLLIGYLMLHREQPGLWSLVLFALAMGVHFVVNDFGLREDHKGAYDRTGRWVLAAAVLAGWAAGLLFEVSEAAIAVLFAFLAGGVVMNVLKEELPEERESRFWAFVLGAGLYAAILLAAF</sequence>
<evidence type="ECO:0000313" key="3">
    <source>
        <dbReference type="Proteomes" id="UP000501452"/>
    </source>
</evidence>
<dbReference type="RefSeq" id="WP_166180268.1">
    <property type="nucleotide sequence ID" value="NZ_CP045119.1"/>
</dbReference>
<feature type="transmembrane region" description="Helical" evidence="1">
    <location>
        <begin position="25"/>
        <end position="44"/>
    </location>
</feature>
<keyword evidence="1" id="KW-0812">Transmembrane</keyword>
<name>A0A6G8QFC7_9ACTN</name>
<evidence type="ECO:0000256" key="1">
    <source>
        <dbReference type="SAM" id="Phobius"/>
    </source>
</evidence>
<accession>A0A6G8QFC7</accession>
<protein>
    <recommendedName>
        <fullName evidence="4">ZIP Zinc transporter</fullName>
    </recommendedName>
</protein>
<keyword evidence="3" id="KW-1185">Reference proteome</keyword>
<feature type="transmembrane region" description="Helical" evidence="1">
    <location>
        <begin position="133"/>
        <end position="155"/>
    </location>
</feature>
<feature type="transmembrane region" description="Helical" evidence="1">
    <location>
        <begin position="167"/>
        <end position="185"/>
    </location>
</feature>
<gene>
    <name evidence="2" type="ORF">GBA63_15690</name>
</gene>
<dbReference type="Proteomes" id="UP000501452">
    <property type="component" value="Chromosome"/>
</dbReference>
<feature type="transmembrane region" description="Helical" evidence="1">
    <location>
        <begin position="191"/>
        <end position="208"/>
    </location>
</feature>
<keyword evidence="1" id="KW-0472">Membrane</keyword>
<proteinExistence type="predicted"/>
<keyword evidence="1" id="KW-1133">Transmembrane helix</keyword>
<dbReference type="KEGG" id="rub:GBA63_15690"/>
<reference evidence="2 3" key="1">
    <citation type="submission" date="2019-10" db="EMBL/GenBank/DDBJ databases">
        <title>Rubrobacter sp nov SCSIO 52090 isolated from a deep-sea sediment in the South China Sea.</title>
        <authorList>
            <person name="Chen R.W."/>
        </authorList>
    </citation>
    <scope>NUCLEOTIDE SEQUENCE [LARGE SCALE GENOMIC DNA]</scope>
    <source>
        <strain evidence="2 3">SCSIO 52909</strain>
    </source>
</reference>
<organism evidence="2 3">
    <name type="scientific">Rubrobacter tropicus</name>
    <dbReference type="NCBI Taxonomy" id="2653851"/>
    <lineage>
        <taxon>Bacteria</taxon>
        <taxon>Bacillati</taxon>
        <taxon>Actinomycetota</taxon>
        <taxon>Rubrobacteria</taxon>
        <taxon>Rubrobacterales</taxon>
        <taxon>Rubrobacteraceae</taxon>
        <taxon>Rubrobacter</taxon>
    </lineage>
</organism>
<feature type="transmembrane region" description="Helical" evidence="1">
    <location>
        <begin position="104"/>
        <end position="127"/>
    </location>
</feature>